<organism evidence="1 2">
    <name type="scientific">Pyropia yezoensis</name>
    <name type="common">Susabi-nori</name>
    <name type="synonym">Porphyra yezoensis</name>
    <dbReference type="NCBI Taxonomy" id="2788"/>
    <lineage>
        <taxon>Eukaryota</taxon>
        <taxon>Rhodophyta</taxon>
        <taxon>Bangiophyceae</taxon>
        <taxon>Bangiales</taxon>
        <taxon>Bangiaceae</taxon>
        <taxon>Pyropia</taxon>
    </lineage>
</organism>
<sequence>MRPPRIALKRRDDIKKIMVIGAGPIVIGQACEFDYSGTQACKALREEGFTVVLVNSNPASIMTDPETADRTYVEPLTPATLEAIMAVEKPDAILPTMGGQTALNLATTLAESGALERHGVELIGAKLDAIAKGEDRLLFRDAMERIGVPCCPSGIATTIEEAEHVADNVIGSMPLIVRPAYTLGGTGGGIAYNKVEFMELAAGGLAASPTTQIMVEKSLLGWKEYELEVVRDGADNVVIVCGIENFDPMGVHTGDSITVAPTQTLTDKEYQRLRDYSIAIIREIGVDTGGSNIQFSVNPRNGDVIVIEMNPRVSRSSALASKATGFPIAKLAAKLSCGIALPELKNDITLQTPACFEPTLDYVVVKVPRFAFEKFPGASEVLSTQMRAVGEVMAMGRTFVESFQKALRSMETGRFGWCLDGKDKVFASRDELEAALRVPTPDRVYYIYSAFAAGLSVEEVFDLSAYDPWFLHKLHELVELAAEELPTGGGAAALASMTAGSLQEIKAAGFSDRQIAHILGGDLDEAAVRQKRKALGITPVFKTVDTCAAEFEAFTPYLYSSYESAVWWDAPDGADDDAGGSSMEVGNAGARSTESPPSTGKRKVVILGGGPNRIGQGIEFDMCCCHGLFALRDAGFETVMINSNPETVSTDYDSSDRLYFEPLTLEDVIAVIEAERPDGVIVQFGGQTPLKLALGLEAYLASEEAAAAGVTARILGTQPADIDAAEDRDLFIGILKKLGITQPANGIARSLEEASSVAIDIGFPVVVRPSYVLGGRGMEIVYTQTELARYMSADVVVESEHPVLIDRFLDNAIEVDVDAICDSTGAVVIGGIMEHIEQAGVHSGDSACSLPTVTIPYNAMVTIRAWTTALAKELNVVGLLNIQWAVQGEKVFILEANPRASRTVPFVSKAIGRPLAKVAALIMAGYTLADLNFNTEIVPRHVAVKEAVLPFAKFPGADILLSPEMRSTGEVMGLDTTFAGAFAKAQLAAGLVLPTVGTVFMSMNERDLSASVPLARDLLDLGFSIMATKRTHATLLAGGLSPDDVSLVLKANEGRPNVLDAIQNGEVVLYISSPSVTEGQVDPERAVRRAALSSNVPFVSTLAAARAIAQALRSLKSQRLGVKALQDYFPDYKTEFVLPGAGMPAREDLAVRVCVPPTSRPLPLPTGASVCCGRRRSRPSFAGPLAPRPARVPTLQPPRRRRRARGHGRRRHRGGRRPRRPPRGVPRRWRRRWQRRRRRRHRQRREWRWRWGWRRWRRLAVCGGHATGRRRHPVLHGEVGGGGGGGGGGGAAGAGQKGQPQSCARRTSAAALANGAGGARGGRQGARGGAAAGPDGHHVGGSE</sequence>
<dbReference type="Proteomes" id="UP000798662">
    <property type="component" value="Chromosome 3"/>
</dbReference>
<evidence type="ECO:0000313" key="1">
    <source>
        <dbReference type="EMBL" id="KAK1867151.1"/>
    </source>
</evidence>
<accession>A0ACC3CA78</accession>
<proteinExistence type="predicted"/>
<gene>
    <name evidence="1" type="ORF">I4F81_009660</name>
</gene>
<protein>
    <submittedName>
        <fullName evidence="1">Uncharacterized protein</fullName>
    </submittedName>
</protein>
<reference evidence="1" key="1">
    <citation type="submission" date="2019-11" db="EMBL/GenBank/DDBJ databases">
        <title>Nori genome reveals adaptations in red seaweeds to the harsh intertidal environment.</title>
        <authorList>
            <person name="Wang D."/>
            <person name="Mao Y."/>
        </authorList>
    </citation>
    <scope>NUCLEOTIDE SEQUENCE</scope>
    <source>
        <tissue evidence="1">Gametophyte</tissue>
    </source>
</reference>
<dbReference type="EMBL" id="CM020620">
    <property type="protein sequence ID" value="KAK1867151.1"/>
    <property type="molecule type" value="Genomic_DNA"/>
</dbReference>
<name>A0ACC3CA78_PYRYE</name>
<keyword evidence="2" id="KW-1185">Reference proteome</keyword>
<comment type="caution">
    <text evidence="1">The sequence shown here is derived from an EMBL/GenBank/DDBJ whole genome shotgun (WGS) entry which is preliminary data.</text>
</comment>
<evidence type="ECO:0000313" key="2">
    <source>
        <dbReference type="Proteomes" id="UP000798662"/>
    </source>
</evidence>